<name>A0A1A2E1X3_MYCSD</name>
<accession>A0A1A2E1X3</accession>
<keyword evidence="1" id="KW-1133">Transmembrane helix</keyword>
<evidence type="ECO:0000256" key="1">
    <source>
        <dbReference type="SAM" id="Phobius"/>
    </source>
</evidence>
<keyword evidence="1" id="KW-0472">Membrane</keyword>
<evidence type="ECO:0000313" key="3">
    <source>
        <dbReference type="Proteomes" id="UP000093985"/>
    </source>
</evidence>
<reference evidence="3" key="1">
    <citation type="submission" date="2016-06" db="EMBL/GenBank/DDBJ databases">
        <authorList>
            <person name="Sutton G."/>
            <person name="Brinkac L."/>
            <person name="Sanka R."/>
            <person name="Adams M."/>
            <person name="Lau E."/>
            <person name="Mehaffy C."/>
            <person name="Tameris M."/>
            <person name="Hatherill M."/>
            <person name="Hanekom W."/>
            <person name="Mahomed H."/>
            <person name="Mcshane H."/>
        </authorList>
    </citation>
    <scope>NUCLEOTIDE SEQUENCE [LARGE SCALE GENOMIC DNA]</scope>
    <source>
        <strain evidence="3">852014-51077_SCH5608930-a</strain>
    </source>
</reference>
<protein>
    <recommendedName>
        <fullName evidence="4">Integral membrane protein</fullName>
    </recommendedName>
</protein>
<dbReference type="Proteomes" id="UP000093985">
    <property type="component" value="Unassembled WGS sequence"/>
</dbReference>
<organism evidence="2 3">
    <name type="scientific">Mycolicibacter sinensis (strain JDM601)</name>
    <name type="common">Mycobacterium sinense</name>
    <dbReference type="NCBI Taxonomy" id="875328"/>
    <lineage>
        <taxon>Bacteria</taxon>
        <taxon>Bacillati</taxon>
        <taxon>Actinomycetota</taxon>
        <taxon>Actinomycetes</taxon>
        <taxon>Mycobacteriales</taxon>
        <taxon>Mycobacteriaceae</taxon>
        <taxon>Mycolicibacter</taxon>
    </lineage>
</organism>
<dbReference type="EMBL" id="LZIN01000060">
    <property type="protein sequence ID" value="OBG05279.1"/>
    <property type="molecule type" value="Genomic_DNA"/>
</dbReference>
<dbReference type="AlphaFoldDB" id="A0A1A2E1X3"/>
<evidence type="ECO:0008006" key="4">
    <source>
        <dbReference type="Google" id="ProtNLM"/>
    </source>
</evidence>
<gene>
    <name evidence="2" type="ORF">A5771_10340</name>
</gene>
<proteinExistence type="predicted"/>
<feature type="transmembrane region" description="Helical" evidence="1">
    <location>
        <begin position="16"/>
        <end position="38"/>
    </location>
</feature>
<feature type="transmembrane region" description="Helical" evidence="1">
    <location>
        <begin position="76"/>
        <end position="94"/>
    </location>
</feature>
<feature type="transmembrane region" description="Helical" evidence="1">
    <location>
        <begin position="100"/>
        <end position="123"/>
    </location>
</feature>
<feature type="transmembrane region" description="Helical" evidence="1">
    <location>
        <begin position="50"/>
        <end position="69"/>
    </location>
</feature>
<keyword evidence="1" id="KW-0812">Transmembrane</keyword>
<dbReference type="RefSeq" id="WP_064855431.1">
    <property type="nucleotide sequence ID" value="NZ_LZIM01000100.1"/>
</dbReference>
<sequence length="136" mass="13703">MNAVADLPRAVRGAGLIVAVQGVAGLAVAATLVVRAVAGADQRVVNGYGTAAWFALVGAAVLAAGWGLLRGRRLGRGIAVFVNMTLLPVAWYLGVGSHRWGYGVLVGAAAVAVLAALFSPAALRWAAKRQAPSGSC</sequence>
<comment type="caution">
    <text evidence="2">The sequence shown here is derived from an EMBL/GenBank/DDBJ whole genome shotgun (WGS) entry which is preliminary data.</text>
</comment>
<evidence type="ECO:0000313" key="2">
    <source>
        <dbReference type="EMBL" id="OBG05279.1"/>
    </source>
</evidence>